<reference evidence="12 13" key="1">
    <citation type="submission" date="2020-11" db="EMBL/GenBank/DDBJ databases">
        <authorList>
            <person name="Wallbank WR R."/>
            <person name="Pardo Diaz C."/>
            <person name="Kozak K."/>
            <person name="Martin S."/>
            <person name="Jiggins C."/>
            <person name="Moest M."/>
            <person name="Warren A I."/>
            <person name="Generalovic N T."/>
            <person name="Byers J.R.P. K."/>
            <person name="Montejo-Kovacevich G."/>
            <person name="Yen C E."/>
        </authorList>
    </citation>
    <scope>NUCLEOTIDE SEQUENCE [LARGE SCALE GENOMIC DNA]</scope>
</reference>
<dbReference type="FunFam" id="2.10.25.10:FF:000686">
    <property type="entry name" value="Dumpy, isoform Z"/>
    <property type="match status" value="1"/>
</dbReference>
<dbReference type="Pfam" id="PF06247">
    <property type="entry name" value="Plasmod_Pvs28"/>
    <property type="match status" value="1"/>
</dbReference>
<dbReference type="InterPro" id="IPR006150">
    <property type="entry name" value="Cys_repeat_1"/>
</dbReference>
<feature type="domain" description="EGF-like" evidence="11">
    <location>
        <begin position="291"/>
        <end position="330"/>
    </location>
</feature>
<keyword evidence="2" id="KW-0964">Secreted</keyword>
<dbReference type="GO" id="GO:0009986">
    <property type="term" value="C:cell surface"/>
    <property type="evidence" value="ECO:0007669"/>
    <property type="project" value="InterPro"/>
</dbReference>
<dbReference type="SUPFAM" id="SSF57196">
    <property type="entry name" value="EGF/Laminin"/>
    <property type="match status" value="7"/>
</dbReference>
<dbReference type="PROSITE" id="PS01186">
    <property type="entry name" value="EGF_2"/>
    <property type="match status" value="14"/>
</dbReference>
<feature type="domain" description="EGF-like" evidence="11">
    <location>
        <begin position="2265"/>
        <end position="2305"/>
    </location>
</feature>
<dbReference type="EMBL" id="LR899009">
    <property type="protein sequence ID" value="CAD7080142.1"/>
    <property type="molecule type" value="Genomic_DNA"/>
</dbReference>
<dbReference type="InterPro" id="IPR000152">
    <property type="entry name" value="EGF-type_Asp/Asn_hydroxyl_site"/>
</dbReference>
<dbReference type="FunFam" id="2.10.25.10:FF:000265">
    <property type="entry name" value="Dumpy, isoform P"/>
    <property type="match status" value="1"/>
</dbReference>
<feature type="domain" description="EGF-like" evidence="11">
    <location>
        <begin position="745"/>
        <end position="784"/>
    </location>
</feature>
<dbReference type="PANTHER" id="PTHR22963">
    <property type="entry name" value="ENDOGLIN-RELATED"/>
    <property type="match status" value="1"/>
</dbReference>
<evidence type="ECO:0000313" key="12">
    <source>
        <dbReference type="EMBL" id="CAD7080142.1"/>
    </source>
</evidence>
<dbReference type="Gene3D" id="2.10.25.10">
    <property type="entry name" value="Laminin"/>
    <property type="match status" value="20"/>
</dbReference>
<dbReference type="GO" id="GO:0005509">
    <property type="term" value="F:calcium ion binding"/>
    <property type="evidence" value="ECO:0007669"/>
    <property type="project" value="InterPro"/>
</dbReference>
<dbReference type="SUPFAM" id="SSF57184">
    <property type="entry name" value="Growth factor receptor domain"/>
    <property type="match status" value="7"/>
</dbReference>
<dbReference type="InterPro" id="IPR000742">
    <property type="entry name" value="EGF"/>
</dbReference>
<dbReference type="CDD" id="cd00054">
    <property type="entry name" value="EGF_CA"/>
    <property type="match status" value="14"/>
</dbReference>
<dbReference type="FunFam" id="2.10.25.10:FF:000038">
    <property type="entry name" value="Fibrillin 2"/>
    <property type="match status" value="11"/>
</dbReference>
<protein>
    <recommendedName>
        <fullName evidence="11">EGF-like domain-containing protein</fullName>
    </recommendedName>
</protein>
<feature type="domain" description="EGF-like" evidence="11">
    <location>
        <begin position="124"/>
        <end position="162"/>
    </location>
</feature>
<dbReference type="SMART" id="SM00286">
    <property type="entry name" value="PTI"/>
    <property type="match status" value="25"/>
</dbReference>
<keyword evidence="4 10" id="KW-0732">Signal</keyword>
<keyword evidence="7 9" id="KW-1015">Disulfide bond</keyword>
<feature type="domain" description="EGF-like" evidence="11">
    <location>
        <begin position="2099"/>
        <end position="2135"/>
    </location>
</feature>
<dbReference type="SMART" id="SM00181">
    <property type="entry name" value="EGF"/>
    <property type="match status" value="60"/>
</dbReference>
<evidence type="ECO:0000256" key="1">
    <source>
        <dbReference type="ARBA" id="ARBA00004613"/>
    </source>
</evidence>
<dbReference type="InterPro" id="IPR010423">
    <property type="entry name" value="Pvs25/Psv28_EGF"/>
</dbReference>
<dbReference type="PROSITE" id="PS00010">
    <property type="entry name" value="ASX_HYDROXYL"/>
    <property type="match status" value="18"/>
</dbReference>
<feature type="domain" description="EGF-like" evidence="11">
    <location>
        <begin position="371"/>
        <end position="414"/>
    </location>
</feature>
<dbReference type="SMART" id="SM00179">
    <property type="entry name" value="EGF_CA"/>
    <property type="match status" value="19"/>
</dbReference>
<organism evidence="12 13">
    <name type="scientific">Hermetia illucens</name>
    <name type="common">Black soldier fly</name>
    <dbReference type="NCBI Taxonomy" id="343691"/>
    <lineage>
        <taxon>Eukaryota</taxon>
        <taxon>Metazoa</taxon>
        <taxon>Ecdysozoa</taxon>
        <taxon>Arthropoda</taxon>
        <taxon>Hexapoda</taxon>
        <taxon>Insecta</taxon>
        <taxon>Pterygota</taxon>
        <taxon>Neoptera</taxon>
        <taxon>Endopterygota</taxon>
        <taxon>Diptera</taxon>
        <taxon>Brachycera</taxon>
        <taxon>Stratiomyomorpha</taxon>
        <taxon>Stratiomyidae</taxon>
        <taxon>Hermetiinae</taxon>
        <taxon>Hermetia</taxon>
    </lineage>
</organism>
<dbReference type="PROSITE" id="PS01187">
    <property type="entry name" value="EGF_CA"/>
    <property type="match status" value="9"/>
</dbReference>
<feature type="domain" description="EGF-like" evidence="11">
    <location>
        <begin position="1016"/>
        <end position="1056"/>
    </location>
</feature>
<dbReference type="Pfam" id="PF12947">
    <property type="entry name" value="EGF_3"/>
    <property type="match status" value="1"/>
</dbReference>
<keyword evidence="6" id="KW-0106">Calcium</keyword>
<dbReference type="Pfam" id="PF12662">
    <property type="entry name" value="cEGF"/>
    <property type="match status" value="1"/>
</dbReference>
<dbReference type="PROSITE" id="PS00022">
    <property type="entry name" value="EGF_1"/>
    <property type="match status" value="1"/>
</dbReference>
<evidence type="ECO:0000259" key="11">
    <source>
        <dbReference type="PROSITE" id="PS50026"/>
    </source>
</evidence>
<keyword evidence="8" id="KW-0325">Glycoprotein</keyword>
<evidence type="ECO:0000256" key="4">
    <source>
        <dbReference type="ARBA" id="ARBA00022729"/>
    </source>
</evidence>
<sequence>MVNAKMKIFLPLVTWIVLLSSTVHSQSYKSKTSRFKGEVFFLNLEDGYFGCQVNESTDYLQLYELSKLCDGSQDCFLGSDELSKELKCTNDCDKDGTQCINGVCLNGVCHCNDGYGGCNCQVPDENECKYRPCDVFAHCTNTLGSFTCTCFPGYRGDGLHCEDIDECKDPAIAARCVENAECCNLPAHFLCKCKDGYEGDGEQLCTDIDECQKPNACGLNTNCINVPGNYSCECREGFYGNPYDGCVDVDECADPKACGPGANCVNLEGSYRCDCPPGFHGDARSALGCVDYDECGRSPCGRNAICTNIEGSFKCLCPEGFAGDPMDTCEDINECQDNPCGENAICTDTIGSFICSCKPDYTGDPFRGCVDIDECQTLEKPCGDHAICENTVPGYNCICPQGYEGRPDPKVACEQIDVNILCKTNFDCTNNAECIEGQCFCQDGFEPVGSICVDIDECRTHADACGVHATCVNTPGSYRCECEAGYIGTPPRIACKQPCEDVKCGEHAYCKPDGNEAYCICEEGWTFNPQDIAAGCVDINECDTVHGPFGRCGINATCTNNPGGYFCRCPPGYTGDATVKCTDLDECSKPNTCGQGAICVNTDGGYTCQCPENSIPDPDPTVRCVAIVTCTQDNDCPGNAICDEKQRCLCPEPNIGNDCRHPCEAITCGPNAHCMLVNGHAQCLCGEGYTGSAGTLGGCNDINECVGNPCPEGAICTNTLGGYLCQCPGGSSGDPYHGGCLRVETPFRCSEKNPCPAGEHCVTDSFSDVSVCICQQGYERDLATGKCRDVDECSSNREKPACGLNALCKNLPGSYECQCPPGFNGNPYNLCEECNTPECQCQPPYKLIGNTCMIAGCSNGEKCGKGAECISIAGGVSYCACPKGFRAEPDGSCTDVDECAESLSSCGYGAQCINTEGGYTCVCPQGYGGDPYNGHCAPAQRRCSADKECGANEKCVQPGECVCPPPFFLDPTDGNKCKNPCERYPCGINAKCTPSDPPQCMCEVGFKGDPLLGCVDEDECSHSPCAYGADCINQKGGYLCVCPKGMTGDAYKSGCILEDGVARSECKSNDDCASNLACMHGTCTSPCANLLCGPNAYCEPENHAGWCRCRVGFSEGPNGECVSQCKDFLCGEGALCIPTADGPTCKCPQGQLGNPFPGGLCTTDQCSSTRPCSEPQVCIGGRCKERCDGVVCGIGATCDKNLGTCVCEPHFIGNPDLLCMPPITFAQCTPQCGENAHCEYGILSSKCVCNPGTTGNPYEGCGAQKKVTCEPDSCGANAECHSDINGIGCECPPGYFGNPYVYCNDIDECSNKPCGEHAVCINTPGSYDCKCKLGYAGNPFASCQPIQKDYCSDPRNCECTASIQCPVGFVCERNKCKDQCARVSCGPRAACDAGKCVCPPGYSGDPNDPRKGCTVLGHCNNDVDCRKSEICFQIGKGVRKCVDACSKIQCGPNALCVSNDHRSTCICADGYFGNPSNLQVGCQPEEKPSVRQDACKSDADCKKGHICSPDTEGIKSCTNLCATVVCGKNERCKIDGNGHPVCICHDSFVWNPVSSSCEKPSIPDCTTNDDCAQNAACRPDILGVLKCTPICSEFTCPANAACVAVDHIGSCDCLPGYTGNPNDRNGCQPALTNQCRTNAECSESEACVKVGPTEQLMCRPACENVKCGPHAVCITNNHLAQCQCPPGPFAGDPYDVTKGCQSVPCVYNVDCPPSQLCNRLTHTCYDVCENQQCGENAVCIAEDHRAVCQCPAGYKANPLPEVECIPVGGCAPGTCHPTAICEITSAGPICRCPTNYIGDPMRTGCRPEGRCPNGDADCPINAACLNGLCVDPCENACGSNAVCKVVDRKPVCSCPLRFAPGPNGPQDGCVRLISKCTSDTDCGGQVCHYGQCKVVCRSSNDCSFGEKCLQNMCVVPCLDHSQCPSGLACLSGICNIGCRSNKDCSADEACIDSKCQNPCKSDGVCGPNALCTFSSHKTSCSCPPGFEGNPTPEQGCVRVPATCQATNQCPAGHMCIANQCNLPCTKTTACAVGERCYNNVCRKVCYTNNNCLPGEICNNDGTCEPGCESDGDCPATELCLNGKCKCATGFIGTPFGCTDIDECTESPCHPSALCENIPGSYKCVCPEGTNGDGYSNVGCAKSKECYKHEDCADNLACTDGKCTNPCSFTTCGPNAICQASSHRAICHCPAGHLGDPTDTSVGCFRVECVNNEDCAHDKQCHAETNRCINPCDIVNCGKGTCSVRDHNAACTCAQGYYLVDGICEDIDECQNHPCHSSAICQNIPGNFLCTCPEGLIGDPMSTGCRNPGECLTDSDCPTTALCENSRCKNPCESPKACGENAECIPNAHAAVCRCPPNSRGDPHVLCVHIECSDNNDCPNARACVDSKCIDPCSMSNSCGQNADCVAQNHIGICSCTPGTTGNPLLGCTPLQYCNSDQQCPSGNICNGGICSSLCTSNRDCISDQLCIKGICQPTCKSNTTCPDFQYCLNNICTRENLCNSDDDCAFNENCVVDNYGRATCQDSCVGRVLCGRNAECNARSHSADCECKEGFFGDPKTGCQKIECSTDDECNNDQTCDNHVCKIACLIGKPCGDNALCTAENHRQVCYCQPGFTGDPKYGCTLIDFCKDAPCGPGAECRNYRGTFKCTCPPGLVGDPNNEGCRTAVECVTNDDCPAAAECGQVNGEPKCVDVCKHTTCGPNAECLPKGHVAYCACQSGYDGDPNNLEAGCQPLPVPCQVSSDCPPSTYCSEDVCKPTCILDAECGVLEVCRSGQCINPCLQPQACGMNAECLIGAHKKQCSCPAGFTGNPEVECVRIPISCSADHDCNPGHSCNDFMCLPQCSADQDCALNEKCLRGSCMLTCRVDNDCFLGHICLHNKCIFGCHSDDDCSASESCRNNKCTNPCAESPCGPNAICSVSNHRASCSCVTGMVPNPTAIVGCVRSPPLPCTENRNCPQGLACFESQCRPLCASDSGCFSNERCEGGTCKPLCRRDDDCRSNEVCRGLTCVLGCRSDQGCPASLSCINHKCEDPCATPTACGTNAQCTVVDHRKQCSCPEPLVGNPEVGCKYQPTICTAKTDCPADHVCYGNVCQATCRSDKNCLNDERCIQGVCRSVCNTDSSCAQGQICEGRICQIGCRNDLVCESDQACINNKCLNPCEYSGQCGTCAECQVINHGVQCSCPKGFLGNGLTGCSQPPERCNSYCQCDEQGIFCAPKCSSTNDCSCGQTCFKGKCRHACEAGLCPQGQLCQDGACIAGCRSNSDCAAEHSCILGQCLDPCSRDGACGTNALCRVSDHRVLCFCPDGYQGEPSKECVQFECQQDEECDASKRCVGGTCRNPCLEVGACGINAQCRVVNKQAKCSCPPDYFGNPETECQPLTVSGCAKNPCGANTKCRDVLGGFECSCMDGCVGDPSKGCICGDTQINVCHDQPCGINAACRVLNHNEPQCYCPQSFPYGDPYTECTPFQQTGDCRSTGCAVGDCVREATGYVCKQDRECISDVDCPSEKACIQGHCSDPCTMRGACGANALCKTVLHRPRCSCPNCYIGRPNVECRPDPKCDYSTTPTPTTDRTIQLTCNRDSDCPETLRCDRYGQCMDPCQNPTYVCEGNKKCETHHHKPVCVCKSGFVVNEYGELTCAPEKRECFRDDDCASNMACIDSKCRNPCITLPHRAPICSKNKTCQVQDHKPICICYKDCSPSLSICLRDNGCPTGLACRNYQCVNPCDYAACAPNSPCIVEDHKPICKFCPPGFVADSRNGCQKGNIARMSERIYLKVRY</sequence>
<feature type="domain" description="EGF-like" evidence="11">
    <location>
        <begin position="163"/>
        <end position="206"/>
    </location>
</feature>
<feature type="domain" description="EGF-like" evidence="11">
    <location>
        <begin position="454"/>
        <end position="492"/>
    </location>
</feature>
<feature type="domain" description="EGF-like" evidence="11">
    <location>
        <begin position="701"/>
        <end position="734"/>
    </location>
</feature>
<accession>A0A7R8UGI6</accession>
<dbReference type="InParanoid" id="A0A7R8UGI6"/>
<feature type="domain" description="EGF-like" evidence="11">
    <location>
        <begin position="331"/>
        <end position="370"/>
    </location>
</feature>
<dbReference type="FunFam" id="2.10.25.10:FF:000526">
    <property type="entry name" value="Dumpy, isoform J"/>
    <property type="match status" value="1"/>
</dbReference>
<dbReference type="Pfam" id="PF07645">
    <property type="entry name" value="EGF_CA"/>
    <property type="match status" value="13"/>
</dbReference>
<dbReference type="InterPro" id="IPR024731">
    <property type="entry name" value="NELL2-like_EGF"/>
</dbReference>
<name>A0A7R8UGI6_HERIL</name>
<dbReference type="SMART" id="SM00274">
    <property type="entry name" value="FOLN"/>
    <property type="match status" value="21"/>
</dbReference>
<evidence type="ECO:0000313" key="13">
    <source>
        <dbReference type="Proteomes" id="UP000594454"/>
    </source>
</evidence>
<feature type="domain" description="EGF-like" evidence="11">
    <location>
        <begin position="1305"/>
        <end position="1344"/>
    </location>
</feature>
<comment type="caution">
    <text evidence="9">Lacks conserved residue(s) required for the propagation of feature annotation.</text>
</comment>
<dbReference type="Gene3D" id="2.90.20.10">
    <property type="entry name" value="Plasmodium vivax P25 domain"/>
    <property type="match status" value="1"/>
</dbReference>
<feature type="chain" id="PRO_5031320379" description="EGF-like domain-containing protein" evidence="10">
    <location>
        <begin position="26"/>
        <end position="3777"/>
    </location>
</feature>
<dbReference type="FunFam" id="2.10.25.10:FF:000005">
    <property type="entry name" value="Fibrillin 2"/>
    <property type="match status" value="1"/>
</dbReference>
<feature type="domain" description="EGF-like" evidence="11">
    <location>
        <begin position="895"/>
        <end position="937"/>
    </location>
</feature>
<feature type="domain" description="EGF-like" evidence="11">
    <location>
        <begin position="248"/>
        <end position="285"/>
    </location>
</feature>
<dbReference type="SMART" id="SM00289">
    <property type="entry name" value="WR1"/>
    <property type="match status" value="16"/>
</dbReference>
<evidence type="ECO:0000256" key="5">
    <source>
        <dbReference type="ARBA" id="ARBA00022737"/>
    </source>
</evidence>
<dbReference type="InterPro" id="IPR018097">
    <property type="entry name" value="EGF_Ca-bd_CS"/>
</dbReference>
<feature type="domain" description="EGF-like" evidence="11">
    <location>
        <begin position="3423"/>
        <end position="3462"/>
    </location>
</feature>
<feature type="domain" description="EGF-like" evidence="11">
    <location>
        <begin position="583"/>
        <end position="625"/>
    </location>
</feature>
<evidence type="ECO:0000256" key="8">
    <source>
        <dbReference type="ARBA" id="ARBA00023180"/>
    </source>
</evidence>
<evidence type="ECO:0000256" key="10">
    <source>
        <dbReference type="SAM" id="SignalP"/>
    </source>
</evidence>
<dbReference type="PANTHER" id="PTHR22963:SF39">
    <property type="entry name" value="DUMPY"/>
    <property type="match status" value="1"/>
</dbReference>
<dbReference type="GO" id="GO:0005576">
    <property type="term" value="C:extracellular region"/>
    <property type="evidence" value="ECO:0007669"/>
    <property type="project" value="UniProtKB-SubCell"/>
</dbReference>
<gene>
    <name evidence="12" type="ORF">HERILL_LOCUS3313</name>
</gene>
<feature type="domain" description="EGF-like" evidence="11">
    <location>
        <begin position="1265"/>
        <end position="1304"/>
    </location>
</feature>
<dbReference type="InterPro" id="IPR003645">
    <property type="entry name" value="Fol_N"/>
</dbReference>
<keyword evidence="5" id="KW-0677">Repeat</keyword>
<feature type="domain" description="EGF-like" evidence="11">
    <location>
        <begin position="2622"/>
        <end position="2659"/>
    </location>
</feature>
<keyword evidence="13" id="KW-1185">Reference proteome</keyword>
<evidence type="ECO:0000256" key="2">
    <source>
        <dbReference type="ARBA" id="ARBA00022525"/>
    </source>
</evidence>
<evidence type="ECO:0000256" key="6">
    <source>
        <dbReference type="ARBA" id="ARBA00022837"/>
    </source>
</evidence>
<evidence type="ECO:0000256" key="3">
    <source>
        <dbReference type="ARBA" id="ARBA00022536"/>
    </source>
</evidence>
<feature type="domain" description="EGF-like" evidence="11">
    <location>
        <begin position="538"/>
        <end position="582"/>
    </location>
</feature>
<evidence type="ECO:0000256" key="7">
    <source>
        <dbReference type="ARBA" id="ARBA00023157"/>
    </source>
</evidence>
<dbReference type="OrthoDB" id="4405280at2759"/>
<dbReference type="InterPro" id="IPR009030">
    <property type="entry name" value="Growth_fac_rcpt_cys_sf"/>
</dbReference>
<dbReference type="InterPro" id="IPR001881">
    <property type="entry name" value="EGF-like_Ca-bd_dom"/>
</dbReference>
<dbReference type="GO" id="GO:0016020">
    <property type="term" value="C:membrane"/>
    <property type="evidence" value="ECO:0007669"/>
    <property type="project" value="InterPro"/>
</dbReference>
<feature type="disulfide bond" evidence="9">
    <location>
        <begin position="755"/>
        <end position="772"/>
    </location>
</feature>
<comment type="subcellular location">
    <subcellularLocation>
        <location evidence="1">Secreted</location>
    </subcellularLocation>
</comment>
<proteinExistence type="predicted"/>
<dbReference type="Proteomes" id="UP000594454">
    <property type="component" value="Chromosome 1"/>
</dbReference>
<evidence type="ECO:0000256" key="9">
    <source>
        <dbReference type="PROSITE-ProRule" id="PRU00076"/>
    </source>
</evidence>
<dbReference type="InterPro" id="IPR049883">
    <property type="entry name" value="NOTCH1_EGF-like"/>
</dbReference>
<feature type="signal peptide" evidence="10">
    <location>
        <begin position="1"/>
        <end position="25"/>
    </location>
</feature>
<keyword evidence="3 9" id="KW-0245">EGF-like domain</keyword>
<feature type="domain" description="EGF-like" evidence="11">
    <location>
        <begin position="207"/>
        <end position="247"/>
    </location>
</feature>
<dbReference type="PROSITE" id="PS50026">
    <property type="entry name" value="EGF_3"/>
    <property type="match status" value="21"/>
</dbReference>
<feature type="domain" description="EGF-like" evidence="11">
    <location>
        <begin position="789"/>
        <end position="832"/>
    </location>
</feature>
<dbReference type="InterPro" id="IPR026823">
    <property type="entry name" value="cEGF"/>
</dbReference>
<dbReference type="FunFam" id="2.10.25.10:FF:000555">
    <property type="entry name" value="Dumpy, isoform I"/>
    <property type="match status" value="1"/>
</dbReference>